<dbReference type="AlphaFoldDB" id="A0A4Y7TLF7"/>
<protein>
    <recommendedName>
        <fullName evidence="2">DUF6593 domain-containing protein</fullName>
    </recommendedName>
</protein>
<reference evidence="3 4" key="1">
    <citation type="journal article" date="2019" name="Nat. Ecol. Evol.">
        <title>Megaphylogeny resolves global patterns of mushroom evolution.</title>
        <authorList>
            <person name="Varga T."/>
            <person name="Krizsan K."/>
            <person name="Foldi C."/>
            <person name="Dima B."/>
            <person name="Sanchez-Garcia M."/>
            <person name="Sanchez-Ramirez S."/>
            <person name="Szollosi G.J."/>
            <person name="Szarkandi J.G."/>
            <person name="Papp V."/>
            <person name="Albert L."/>
            <person name="Andreopoulos W."/>
            <person name="Angelini C."/>
            <person name="Antonin V."/>
            <person name="Barry K.W."/>
            <person name="Bougher N.L."/>
            <person name="Buchanan P."/>
            <person name="Buyck B."/>
            <person name="Bense V."/>
            <person name="Catcheside P."/>
            <person name="Chovatia M."/>
            <person name="Cooper J."/>
            <person name="Damon W."/>
            <person name="Desjardin D."/>
            <person name="Finy P."/>
            <person name="Geml J."/>
            <person name="Haridas S."/>
            <person name="Hughes K."/>
            <person name="Justo A."/>
            <person name="Karasinski D."/>
            <person name="Kautmanova I."/>
            <person name="Kiss B."/>
            <person name="Kocsube S."/>
            <person name="Kotiranta H."/>
            <person name="LaButti K.M."/>
            <person name="Lechner B.E."/>
            <person name="Liimatainen K."/>
            <person name="Lipzen A."/>
            <person name="Lukacs Z."/>
            <person name="Mihaltcheva S."/>
            <person name="Morgado L.N."/>
            <person name="Niskanen T."/>
            <person name="Noordeloos M.E."/>
            <person name="Ohm R.A."/>
            <person name="Ortiz-Santana B."/>
            <person name="Ovrebo C."/>
            <person name="Racz N."/>
            <person name="Riley R."/>
            <person name="Savchenko A."/>
            <person name="Shiryaev A."/>
            <person name="Soop K."/>
            <person name="Spirin V."/>
            <person name="Szebenyi C."/>
            <person name="Tomsovsky M."/>
            <person name="Tulloss R.E."/>
            <person name="Uehling J."/>
            <person name="Grigoriev I.V."/>
            <person name="Vagvolgyi C."/>
            <person name="Papp T."/>
            <person name="Martin F.M."/>
            <person name="Miettinen O."/>
            <person name="Hibbett D.S."/>
            <person name="Nagy L.G."/>
        </authorList>
    </citation>
    <scope>NUCLEOTIDE SEQUENCE [LARGE SCALE GENOMIC DNA]</scope>
    <source>
        <strain evidence="3 4">FP101781</strain>
    </source>
</reference>
<keyword evidence="4" id="KW-1185">Reference proteome</keyword>
<comment type="caution">
    <text evidence="3">The sequence shown here is derived from an EMBL/GenBank/DDBJ whole genome shotgun (WGS) entry which is preliminary data.</text>
</comment>
<sequence>MSVNNPYAQAGWPNPGNPWSVNDGGSRFPAVPPSIFGALPFAGRRDPSPLLSFQFSGLNPDILGCIIMGPNARHCFSITTTPPGSGQPSVTLVRNDKNAVVARIEWHEHPVIQVENMIPRSMSSQLIPLSQDMSYRTMVVKGRSYAWVSHNGMIRLYNTGYSPAELVGSLTRQHDTVNLNVAADAIHTGMLEVCVVVTVLLYSGRNID</sequence>
<accession>A0A4Y7TLF7</accession>
<dbReference type="STRING" id="71717.A0A4Y7TLF7"/>
<proteinExistence type="predicted"/>
<dbReference type="Pfam" id="PF20236">
    <property type="entry name" value="DUF6593"/>
    <property type="match status" value="1"/>
</dbReference>
<evidence type="ECO:0000256" key="1">
    <source>
        <dbReference type="SAM" id="MobiDB-lite"/>
    </source>
</evidence>
<feature type="region of interest" description="Disordered" evidence="1">
    <location>
        <begin position="1"/>
        <end position="24"/>
    </location>
</feature>
<evidence type="ECO:0000259" key="2">
    <source>
        <dbReference type="Pfam" id="PF20236"/>
    </source>
</evidence>
<dbReference type="EMBL" id="QPFP01000010">
    <property type="protein sequence ID" value="TEB34349.1"/>
    <property type="molecule type" value="Genomic_DNA"/>
</dbReference>
<evidence type="ECO:0000313" key="3">
    <source>
        <dbReference type="EMBL" id="TEB34349.1"/>
    </source>
</evidence>
<gene>
    <name evidence="3" type="ORF">FA13DRAFT_1789467</name>
</gene>
<dbReference type="InterPro" id="IPR046528">
    <property type="entry name" value="DUF6593"/>
</dbReference>
<feature type="domain" description="DUF6593" evidence="2">
    <location>
        <begin position="70"/>
        <end position="199"/>
    </location>
</feature>
<organism evidence="3 4">
    <name type="scientific">Coprinellus micaceus</name>
    <name type="common">Glistening ink-cap mushroom</name>
    <name type="synonym">Coprinus micaceus</name>
    <dbReference type="NCBI Taxonomy" id="71717"/>
    <lineage>
        <taxon>Eukaryota</taxon>
        <taxon>Fungi</taxon>
        <taxon>Dikarya</taxon>
        <taxon>Basidiomycota</taxon>
        <taxon>Agaricomycotina</taxon>
        <taxon>Agaricomycetes</taxon>
        <taxon>Agaricomycetidae</taxon>
        <taxon>Agaricales</taxon>
        <taxon>Agaricineae</taxon>
        <taxon>Psathyrellaceae</taxon>
        <taxon>Coprinellus</taxon>
    </lineage>
</organism>
<name>A0A4Y7TLF7_COPMI</name>
<dbReference type="Proteomes" id="UP000298030">
    <property type="component" value="Unassembled WGS sequence"/>
</dbReference>
<evidence type="ECO:0000313" key="4">
    <source>
        <dbReference type="Proteomes" id="UP000298030"/>
    </source>
</evidence>
<dbReference type="OrthoDB" id="3191568at2759"/>